<dbReference type="EMBL" id="HG994357">
    <property type="protein sequence ID" value="CAF2121529.1"/>
    <property type="molecule type" value="Genomic_DNA"/>
</dbReference>
<reference evidence="1" key="1">
    <citation type="submission" date="2021-01" db="EMBL/GenBank/DDBJ databases">
        <authorList>
            <consortium name="Genoscope - CEA"/>
            <person name="William W."/>
        </authorList>
    </citation>
    <scope>NUCLEOTIDE SEQUENCE</scope>
</reference>
<protein>
    <submittedName>
        <fullName evidence="1">(rape) hypothetical protein</fullName>
    </submittedName>
</protein>
<organism evidence="1">
    <name type="scientific">Brassica napus</name>
    <name type="common">Rape</name>
    <dbReference type="NCBI Taxonomy" id="3708"/>
    <lineage>
        <taxon>Eukaryota</taxon>
        <taxon>Viridiplantae</taxon>
        <taxon>Streptophyta</taxon>
        <taxon>Embryophyta</taxon>
        <taxon>Tracheophyta</taxon>
        <taxon>Spermatophyta</taxon>
        <taxon>Magnoliopsida</taxon>
        <taxon>eudicotyledons</taxon>
        <taxon>Gunneridae</taxon>
        <taxon>Pentapetalae</taxon>
        <taxon>rosids</taxon>
        <taxon>malvids</taxon>
        <taxon>Brassicales</taxon>
        <taxon>Brassicaceae</taxon>
        <taxon>Brassiceae</taxon>
        <taxon>Brassica</taxon>
    </lineage>
</organism>
<dbReference type="Proteomes" id="UP001295469">
    <property type="component" value="Chromosome A03"/>
</dbReference>
<dbReference type="AlphaFoldDB" id="A0A816V4J3"/>
<proteinExistence type="predicted"/>
<sequence>MNKTSSVSLYSHFLIWVFSINDFKNIQFHHLIRTRTNTTRSGSVLDFQTTKFHLRRLLRLKLLFGLCIGRRS</sequence>
<gene>
    <name evidence="1" type="ORF">DARMORV10_A03P13980.1</name>
</gene>
<name>A0A816V4J3_BRANA</name>
<accession>A0A816V4J3</accession>
<evidence type="ECO:0000313" key="1">
    <source>
        <dbReference type="EMBL" id="CAF2121529.1"/>
    </source>
</evidence>